<name>A0A6L2M9U7_TANCI</name>
<dbReference type="EMBL" id="BKCJ010006158">
    <property type="protein sequence ID" value="GEU70658.1"/>
    <property type="molecule type" value="Genomic_DNA"/>
</dbReference>
<dbReference type="PANTHER" id="PTHR11439">
    <property type="entry name" value="GAG-POL-RELATED RETROTRANSPOSON"/>
    <property type="match status" value="1"/>
</dbReference>
<sequence length="262" mass="29442">MQNPSSPTPYIPTTKNGWDILFQPMFDEYFNPLQSVVSLVHVVAAPRHVDPTDTPLSTSIKQDAPAASTSSTIQVTQSPVISKGVEEQLQPTHFDNDPFLDVLTSEPSSQESSLIMDVKTAFLNGELREEDYVSQPEGFVDQDNPTHVYKLKKAIYVLKQAPRVWLQISQSPGSIFINQTKYTLEILKKYVMDSSNPVDTPIVERTKLDEDLKGTPVDATLYRDVIGSLMYFTSGRPDRVFVVCMCAQYQEKPTEKNLHVVK</sequence>
<evidence type="ECO:0000256" key="1">
    <source>
        <dbReference type="SAM" id="MobiDB-lite"/>
    </source>
</evidence>
<gene>
    <name evidence="3" type="ORF">Tci_042636</name>
</gene>
<organism evidence="3">
    <name type="scientific">Tanacetum cinerariifolium</name>
    <name type="common">Dalmatian daisy</name>
    <name type="synonym">Chrysanthemum cinerariifolium</name>
    <dbReference type="NCBI Taxonomy" id="118510"/>
    <lineage>
        <taxon>Eukaryota</taxon>
        <taxon>Viridiplantae</taxon>
        <taxon>Streptophyta</taxon>
        <taxon>Embryophyta</taxon>
        <taxon>Tracheophyta</taxon>
        <taxon>Spermatophyta</taxon>
        <taxon>Magnoliopsida</taxon>
        <taxon>eudicotyledons</taxon>
        <taxon>Gunneridae</taxon>
        <taxon>Pentapetalae</taxon>
        <taxon>asterids</taxon>
        <taxon>campanulids</taxon>
        <taxon>Asterales</taxon>
        <taxon>Asteraceae</taxon>
        <taxon>Asteroideae</taxon>
        <taxon>Anthemideae</taxon>
        <taxon>Anthemidinae</taxon>
        <taxon>Tanacetum</taxon>
    </lineage>
</organism>
<dbReference type="AlphaFoldDB" id="A0A6L2M9U7"/>
<evidence type="ECO:0000259" key="2">
    <source>
        <dbReference type="Pfam" id="PF07727"/>
    </source>
</evidence>
<accession>A0A6L2M9U7</accession>
<dbReference type="PANTHER" id="PTHR11439:SF483">
    <property type="entry name" value="PEPTIDE SYNTHASE GLIP-LIKE, PUTATIVE (AFU_ORTHOLOGUE AFUA_3G12920)-RELATED"/>
    <property type="match status" value="1"/>
</dbReference>
<feature type="domain" description="Reverse transcriptase Ty1/copia-type" evidence="2">
    <location>
        <begin position="116"/>
        <end position="167"/>
    </location>
</feature>
<evidence type="ECO:0000313" key="3">
    <source>
        <dbReference type="EMBL" id="GEU70658.1"/>
    </source>
</evidence>
<dbReference type="Pfam" id="PF07727">
    <property type="entry name" value="RVT_2"/>
    <property type="match status" value="1"/>
</dbReference>
<comment type="caution">
    <text evidence="3">The sequence shown here is derived from an EMBL/GenBank/DDBJ whole genome shotgun (WGS) entry which is preliminary data.</text>
</comment>
<dbReference type="InterPro" id="IPR013103">
    <property type="entry name" value="RVT_2"/>
</dbReference>
<protein>
    <recommendedName>
        <fullName evidence="2">Reverse transcriptase Ty1/copia-type domain-containing protein</fullName>
    </recommendedName>
</protein>
<proteinExistence type="predicted"/>
<reference evidence="3" key="1">
    <citation type="journal article" date="2019" name="Sci. Rep.">
        <title>Draft genome of Tanacetum cinerariifolium, the natural source of mosquito coil.</title>
        <authorList>
            <person name="Yamashiro T."/>
            <person name="Shiraishi A."/>
            <person name="Satake H."/>
            <person name="Nakayama K."/>
        </authorList>
    </citation>
    <scope>NUCLEOTIDE SEQUENCE</scope>
</reference>
<feature type="region of interest" description="Disordered" evidence="1">
    <location>
        <begin position="50"/>
        <end position="75"/>
    </location>
</feature>
<feature type="compositionally biased region" description="Polar residues" evidence="1">
    <location>
        <begin position="54"/>
        <end position="75"/>
    </location>
</feature>